<accession>A0A395XNQ4</accession>
<dbReference type="Proteomes" id="UP000266376">
    <property type="component" value="Unassembled WGS sequence"/>
</dbReference>
<evidence type="ECO:0000256" key="1">
    <source>
        <dbReference type="SAM" id="Phobius"/>
    </source>
</evidence>
<keyword evidence="1" id="KW-0812">Transmembrane</keyword>
<organism evidence="2 3">
    <name type="scientific">Dorea formicigenerans</name>
    <dbReference type="NCBI Taxonomy" id="39486"/>
    <lineage>
        <taxon>Bacteria</taxon>
        <taxon>Bacillati</taxon>
        <taxon>Bacillota</taxon>
        <taxon>Clostridia</taxon>
        <taxon>Lachnospirales</taxon>
        <taxon>Lachnospiraceae</taxon>
        <taxon>Dorea</taxon>
    </lineage>
</organism>
<reference evidence="2 3" key="1">
    <citation type="submission" date="2018-08" db="EMBL/GenBank/DDBJ databases">
        <title>A genome reference for cultivated species of the human gut microbiota.</title>
        <authorList>
            <person name="Zou Y."/>
            <person name="Xue W."/>
            <person name="Luo G."/>
        </authorList>
    </citation>
    <scope>NUCLEOTIDE SEQUENCE [LARGE SCALE GENOMIC DNA]</scope>
    <source>
        <strain evidence="2 3">AF12-11</strain>
    </source>
</reference>
<keyword evidence="1" id="KW-0472">Membrane</keyword>
<evidence type="ECO:0000313" key="2">
    <source>
        <dbReference type="EMBL" id="RGW51244.1"/>
    </source>
</evidence>
<feature type="transmembrane region" description="Helical" evidence="1">
    <location>
        <begin position="6"/>
        <end position="28"/>
    </location>
</feature>
<dbReference type="EMBL" id="QSAJ01000033">
    <property type="protein sequence ID" value="RGW51244.1"/>
    <property type="molecule type" value="Genomic_DNA"/>
</dbReference>
<protein>
    <submittedName>
        <fullName evidence="2">Uncharacterized protein</fullName>
    </submittedName>
</protein>
<evidence type="ECO:0000313" key="3">
    <source>
        <dbReference type="Proteomes" id="UP000266376"/>
    </source>
</evidence>
<keyword evidence="1" id="KW-1133">Transmembrane helix</keyword>
<name>A0A395XNQ4_9FIRM</name>
<comment type="caution">
    <text evidence="2">The sequence shown here is derived from an EMBL/GenBank/DDBJ whole genome shotgun (WGS) entry which is preliminary data.</text>
</comment>
<feature type="non-terminal residue" evidence="2">
    <location>
        <position position="1"/>
    </location>
</feature>
<gene>
    <name evidence="2" type="ORF">DWV67_12225</name>
</gene>
<sequence length="113" mass="13423">AIILYFIFSPFLLQIVFIYLYYNLLYLISSIEKYFHQLKNIFITTYKMLRHLILSYTKSWGTTLSPNKIKQAIFALLFQKNEAKFHTTVGELKFPNSLPNFYPIPCINSDNLR</sequence>
<proteinExistence type="predicted"/>
<dbReference type="AlphaFoldDB" id="A0A395XNQ4"/>